<evidence type="ECO:0000313" key="2">
    <source>
        <dbReference type="Proteomes" id="UP001161247"/>
    </source>
</evidence>
<organism evidence="1 2">
    <name type="scientific">Oldenlandia corymbosa var. corymbosa</name>
    <dbReference type="NCBI Taxonomy" id="529605"/>
    <lineage>
        <taxon>Eukaryota</taxon>
        <taxon>Viridiplantae</taxon>
        <taxon>Streptophyta</taxon>
        <taxon>Embryophyta</taxon>
        <taxon>Tracheophyta</taxon>
        <taxon>Spermatophyta</taxon>
        <taxon>Magnoliopsida</taxon>
        <taxon>eudicotyledons</taxon>
        <taxon>Gunneridae</taxon>
        <taxon>Pentapetalae</taxon>
        <taxon>asterids</taxon>
        <taxon>lamiids</taxon>
        <taxon>Gentianales</taxon>
        <taxon>Rubiaceae</taxon>
        <taxon>Rubioideae</taxon>
        <taxon>Spermacoceae</taxon>
        <taxon>Hedyotis-Oldenlandia complex</taxon>
        <taxon>Oldenlandia</taxon>
    </lineage>
</organism>
<dbReference type="EMBL" id="OX459118">
    <property type="protein sequence ID" value="CAI9091632.1"/>
    <property type="molecule type" value="Genomic_DNA"/>
</dbReference>
<dbReference type="AlphaFoldDB" id="A0AAV1C9W9"/>
<dbReference type="PANTHER" id="PTHR14873:SF1">
    <property type="entry name" value="OS06G0694100 PROTEIN"/>
    <property type="match status" value="1"/>
</dbReference>
<sequence length="205" mass="22362">MSKSSALLHCLKQLSETFADQLSKSQYAPPSGANFSVKSLLLSLLQPSKTNPSDQSLEAVRPLITDFILCFAALLSSSDSTSEHLSWIPRSLSSAASSAFTELSNAYRDSFDTGKELIKIGEVELEVDVKFVSSEKRLLIEFMPLLLPLLKDKIKESSIDTADDISAASAGVPAAYAIVAAHQLRWIVTQVEALIFFLFLFPFLG</sequence>
<evidence type="ECO:0000313" key="1">
    <source>
        <dbReference type="EMBL" id="CAI9091632.1"/>
    </source>
</evidence>
<reference evidence="1" key="1">
    <citation type="submission" date="2023-03" db="EMBL/GenBank/DDBJ databases">
        <authorList>
            <person name="Julca I."/>
        </authorList>
    </citation>
    <scope>NUCLEOTIDE SEQUENCE</scope>
</reference>
<name>A0AAV1C9W9_OLDCO</name>
<keyword evidence="2" id="KW-1185">Reference proteome</keyword>
<gene>
    <name evidence="1" type="ORF">OLC1_LOCUS3513</name>
</gene>
<proteinExistence type="predicted"/>
<accession>A0AAV1C9W9</accession>
<dbReference type="PANTHER" id="PTHR14873">
    <property type="entry name" value="OS06G0694100 PROTEIN"/>
    <property type="match status" value="1"/>
</dbReference>
<protein>
    <submittedName>
        <fullName evidence="1">OLC1v1026705C1</fullName>
    </submittedName>
</protein>
<dbReference type="Proteomes" id="UP001161247">
    <property type="component" value="Chromosome 1"/>
</dbReference>